<evidence type="ECO:0000256" key="2">
    <source>
        <dbReference type="ARBA" id="ARBA00022448"/>
    </source>
</evidence>
<dbReference type="SUPFAM" id="SSF55724">
    <property type="entry name" value="Mog1p/PsbP-like"/>
    <property type="match status" value="1"/>
</dbReference>
<dbReference type="GO" id="GO:0005085">
    <property type="term" value="F:guanyl-nucleotide exchange factor activity"/>
    <property type="evidence" value="ECO:0007669"/>
    <property type="project" value="TreeGrafter"/>
</dbReference>
<dbReference type="PANTHER" id="PTHR15837">
    <property type="entry name" value="RAN GUANINE NUCLEOTIDE RELEASE FACTOR"/>
    <property type="match status" value="1"/>
</dbReference>
<dbReference type="GO" id="GO:0031267">
    <property type="term" value="F:small GTPase binding"/>
    <property type="evidence" value="ECO:0007669"/>
    <property type="project" value="TreeGrafter"/>
</dbReference>
<gene>
    <name evidence="4" type="ORF">INT46_004718</name>
</gene>
<dbReference type="AlphaFoldDB" id="A0A8H7V8S6"/>
<comment type="caution">
    <text evidence="4">The sequence shown here is derived from an EMBL/GenBank/DDBJ whole genome shotgun (WGS) entry which is preliminary data.</text>
</comment>
<dbReference type="EMBL" id="JAEPRC010000066">
    <property type="protein sequence ID" value="KAG2211430.1"/>
    <property type="molecule type" value="Genomic_DNA"/>
</dbReference>
<keyword evidence="5" id="KW-1185">Reference proteome</keyword>
<comment type="similarity">
    <text evidence="1">Belongs to the MOG1 family.</text>
</comment>
<dbReference type="PANTHER" id="PTHR15837:SF0">
    <property type="entry name" value="RAN GUANINE NUCLEOTIDE RELEASE FACTOR"/>
    <property type="match status" value="1"/>
</dbReference>
<proteinExistence type="inferred from homology"/>
<name>A0A8H7V8S6_9FUNG</name>
<sequence length="195" mass="21597">MSTQELFGGAITVPVFNSFVDASPTHLNDSQFRQIPDNQEVFVDMNTQQSLIFELLEQVEATNEQVAEYHFQQLADDNEAAESTIILIDNLKPQDISPLLPQDGTEIYVLQGSQKISKFNENNAFNTVEIVLVVVRLTKVATDFVISVNAPVKLASTSSEQESVNETSAVTIDTVKAEMMAILKGLQVKDWDLFG</sequence>
<dbReference type="InterPro" id="IPR016123">
    <property type="entry name" value="Mog1/PsbP_a/b/a-sand"/>
</dbReference>
<dbReference type="Pfam" id="PF04603">
    <property type="entry name" value="Mog1"/>
    <property type="match status" value="1"/>
</dbReference>
<dbReference type="GO" id="GO:0006606">
    <property type="term" value="P:protein import into nucleus"/>
    <property type="evidence" value="ECO:0007669"/>
    <property type="project" value="TreeGrafter"/>
</dbReference>
<evidence type="ECO:0000256" key="1">
    <source>
        <dbReference type="ARBA" id="ARBA00010307"/>
    </source>
</evidence>
<dbReference type="GO" id="GO:0005634">
    <property type="term" value="C:nucleus"/>
    <property type="evidence" value="ECO:0007669"/>
    <property type="project" value="TreeGrafter"/>
</dbReference>
<dbReference type="Gene3D" id="3.40.1000.10">
    <property type="entry name" value="Mog1/PsbP, alpha/beta/alpha sandwich"/>
    <property type="match status" value="1"/>
</dbReference>
<accession>A0A8H7V8S6</accession>
<reference evidence="4" key="1">
    <citation type="submission" date="2020-12" db="EMBL/GenBank/DDBJ databases">
        <title>Metabolic potential, ecology and presence of endohyphal bacteria is reflected in genomic diversity of Mucoromycotina.</title>
        <authorList>
            <person name="Muszewska A."/>
            <person name="Okrasinska A."/>
            <person name="Steczkiewicz K."/>
            <person name="Drgas O."/>
            <person name="Orlowska M."/>
            <person name="Perlinska-Lenart U."/>
            <person name="Aleksandrzak-Piekarczyk T."/>
            <person name="Szatraj K."/>
            <person name="Zielenkiewicz U."/>
            <person name="Pilsyk S."/>
            <person name="Malc E."/>
            <person name="Mieczkowski P."/>
            <person name="Kruszewska J.S."/>
            <person name="Biernat P."/>
            <person name="Pawlowska J."/>
        </authorList>
    </citation>
    <scope>NUCLEOTIDE SEQUENCE</scope>
    <source>
        <strain evidence="4">CBS 226.32</strain>
    </source>
</reference>
<keyword evidence="3" id="KW-0653">Protein transport</keyword>
<evidence type="ECO:0000313" key="5">
    <source>
        <dbReference type="Proteomes" id="UP000650833"/>
    </source>
</evidence>
<keyword evidence="2" id="KW-0813">Transport</keyword>
<evidence type="ECO:0000313" key="4">
    <source>
        <dbReference type="EMBL" id="KAG2211430.1"/>
    </source>
</evidence>
<dbReference type="Proteomes" id="UP000650833">
    <property type="component" value="Unassembled WGS sequence"/>
</dbReference>
<dbReference type="OrthoDB" id="10255285at2759"/>
<evidence type="ECO:0008006" key="6">
    <source>
        <dbReference type="Google" id="ProtNLM"/>
    </source>
</evidence>
<organism evidence="4 5">
    <name type="scientific">Mucor plumbeus</name>
    <dbReference type="NCBI Taxonomy" id="97098"/>
    <lineage>
        <taxon>Eukaryota</taxon>
        <taxon>Fungi</taxon>
        <taxon>Fungi incertae sedis</taxon>
        <taxon>Mucoromycota</taxon>
        <taxon>Mucoromycotina</taxon>
        <taxon>Mucoromycetes</taxon>
        <taxon>Mucorales</taxon>
        <taxon>Mucorineae</taxon>
        <taxon>Mucoraceae</taxon>
        <taxon>Mucor</taxon>
    </lineage>
</organism>
<evidence type="ECO:0000256" key="3">
    <source>
        <dbReference type="ARBA" id="ARBA00022927"/>
    </source>
</evidence>
<dbReference type="InterPro" id="IPR007681">
    <property type="entry name" value="Mog1"/>
</dbReference>
<protein>
    <recommendedName>
        <fullName evidence="6">Ran guanine nucleotide release factor</fullName>
    </recommendedName>
</protein>